<dbReference type="Proteomes" id="UP001143981">
    <property type="component" value="Unassembled WGS sequence"/>
</dbReference>
<comment type="caution">
    <text evidence="1">The sequence shown here is derived from an EMBL/GenBank/DDBJ whole genome shotgun (WGS) entry which is preliminary data.</text>
</comment>
<dbReference type="OrthoDB" id="5600363at2759"/>
<dbReference type="EMBL" id="JANBOI010001405">
    <property type="protein sequence ID" value="KAJ1726729.1"/>
    <property type="molecule type" value="Genomic_DNA"/>
</dbReference>
<proteinExistence type="predicted"/>
<organism evidence="1 2">
    <name type="scientific">Coemansia biformis</name>
    <dbReference type="NCBI Taxonomy" id="1286918"/>
    <lineage>
        <taxon>Eukaryota</taxon>
        <taxon>Fungi</taxon>
        <taxon>Fungi incertae sedis</taxon>
        <taxon>Zoopagomycota</taxon>
        <taxon>Kickxellomycotina</taxon>
        <taxon>Kickxellomycetes</taxon>
        <taxon>Kickxellales</taxon>
        <taxon>Kickxellaceae</taxon>
        <taxon>Coemansia</taxon>
    </lineage>
</organism>
<gene>
    <name evidence="1" type="ORF">LPJ61_004998</name>
</gene>
<feature type="non-terminal residue" evidence="1">
    <location>
        <position position="286"/>
    </location>
</feature>
<keyword evidence="2" id="KW-1185">Reference proteome</keyword>
<evidence type="ECO:0000313" key="2">
    <source>
        <dbReference type="Proteomes" id="UP001143981"/>
    </source>
</evidence>
<protein>
    <recommendedName>
        <fullName evidence="3">F-box domain-containing protein</fullName>
    </recommendedName>
</protein>
<reference evidence="1" key="1">
    <citation type="submission" date="2022-07" db="EMBL/GenBank/DDBJ databases">
        <title>Phylogenomic reconstructions and comparative analyses of Kickxellomycotina fungi.</title>
        <authorList>
            <person name="Reynolds N.K."/>
            <person name="Stajich J.E."/>
            <person name="Barry K."/>
            <person name="Grigoriev I.V."/>
            <person name="Crous P."/>
            <person name="Smith M.E."/>
        </authorList>
    </citation>
    <scope>NUCLEOTIDE SEQUENCE</scope>
    <source>
        <strain evidence="1">BCRC 34381</strain>
    </source>
</reference>
<sequence length="286" mass="31660">MKHCDLPDDVVKLVLSTSLNCDSDKFSFKANLRLTAVCSQWRRLALPIVYGTEFVKIDEQPRDQEERVSDGDFGDEDNLRLVPTKENNLGLAVSVGCAHLVKAVAVTSFYVDHYLCGLGVLMKVMSEVGSTLPAARMLKIVMFMYPESSSSRGSAASYEEKIRGLGRALVTVMPGVTGLDLNRSNGAVLINSHFGQLTGVYTEQLERFEGSCSAMAKLNGKFKRLREVCIYRGKGDGHRLPHIDPARLLKLTIKKAPPTLTWDGFSKGCDFGDIEFSLLRSLRLDY</sequence>
<evidence type="ECO:0008006" key="3">
    <source>
        <dbReference type="Google" id="ProtNLM"/>
    </source>
</evidence>
<evidence type="ECO:0000313" key="1">
    <source>
        <dbReference type="EMBL" id="KAJ1726729.1"/>
    </source>
</evidence>
<name>A0A9W8CW78_9FUNG</name>
<dbReference type="AlphaFoldDB" id="A0A9W8CW78"/>
<accession>A0A9W8CW78</accession>